<comment type="caution">
    <text evidence="7">The sequence shown here is derived from an EMBL/GenBank/DDBJ whole genome shotgun (WGS) entry which is preliminary data.</text>
</comment>
<accession>A0A4U1BV51</accession>
<keyword evidence="4" id="KW-0255">Endonuclease</keyword>
<sequence length="93" mass="10747">MGKYSLNLSEKTKRDLKAIQKSGDKNSIQKVEQIFNELSETPAQGIGKPELLKYKYAGLWSRRINQRDRLIYKIEESIVTVFVISAKGHYDDK</sequence>
<dbReference type="NCBIfam" id="TIGR02385">
    <property type="entry name" value="RelE_StbE"/>
    <property type="match status" value="1"/>
</dbReference>
<evidence type="ECO:0000313" key="7">
    <source>
        <dbReference type="EMBL" id="TKB96341.1"/>
    </source>
</evidence>
<keyword evidence="2" id="KW-1277">Toxin-antitoxin system</keyword>
<protein>
    <recommendedName>
        <fullName evidence="6">Putative mRNA interferase YoeB</fullName>
    </recommendedName>
</protein>
<dbReference type="InterPro" id="IPR009614">
    <property type="entry name" value="YoeB_toxin"/>
</dbReference>
<gene>
    <name evidence="7" type="ORF">FA046_14255</name>
</gene>
<dbReference type="Pfam" id="PF06769">
    <property type="entry name" value="YoeB_toxin"/>
    <property type="match status" value="1"/>
</dbReference>
<dbReference type="Gene3D" id="3.30.2310.20">
    <property type="entry name" value="RelE-like"/>
    <property type="match status" value="1"/>
</dbReference>
<dbReference type="Proteomes" id="UP000308181">
    <property type="component" value="Unassembled WGS sequence"/>
</dbReference>
<evidence type="ECO:0000256" key="3">
    <source>
        <dbReference type="ARBA" id="ARBA00022722"/>
    </source>
</evidence>
<dbReference type="PANTHER" id="PTHR38039:SF1">
    <property type="entry name" value="TOXIN YOEB"/>
    <property type="match status" value="1"/>
</dbReference>
<keyword evidence="8" id="KW-1185">Reference proteome</keyword>
<evidence type="ECO:0000256" key="5">
    <source>
        <dbReference type="ARBA" id="ARBA00022801"/>
    </source>
</evidence>
<proteinExistence type="inferred from homology"/>
<evidence type="ECO:0000256" key="4">
    <source>
        <dbReference type="ARBA" id="ARBA00022759"/>
    </source>
</evidence>
<evidence type="ECO:0000256" key="2">
    <source>
        <dbReference type="ARBA" id="ARBA00022649"/>
    </source>
</evidence>
<dbReference type="NCBIfam" id="TIGR02116">
    <property type="entry name" value="toxin_Txe_YoeB"/>
    <property type="match status" value="1"/>
</dbReference>
<dbReference type="OrthoDB" id="9801102at2"/>
<dbReference type="SUPFAM" id="SSF143011">
    <property type="entry name" value="RelE-like"/>
    <property type="match status" value="1"/>
</dbReference>
<dbReference type="InterPro" id="IPR035093">
    <property type="entry name" value="RelE/ParE_toxin_dom_sf"/>
</dbReference>
<evidence type="ECO:0000256" key="1">
    <source>
        <dbReference type="ARBA" id="ARBA00008172"/>
    </source>
</evidence>
<dbReference type="GO" id="GO:0006401">
    <property type="term" value="P:RNA catabolic process"/>
    <property type="evidence" value="ECO:0007669"/>
    <property type="project" value="InterPro"/>
</dbReference>
<organism evidence="7 8">
    <name type="scientific">Pedobacter cryophilus</name>
    <dbReference type="NCBI Taxonomy" id="2571271"/>
    <lineage>
        <taxon>Bacteria</taxon>
        <taxon>Pseudomonadati</taxon>
        <taxon>Bacteroidota</taxon>
        <taxon>Sphingobacteriia</taxon>
        <taxon>Sphingobacteriales</taxon>
        <taxon>Sphingobacteriaceae</taxon>
        <taxon>Pedobacter</taxon>
    </lineage>
</organism>
<dbReference type="GO" id="GO:0004519">
    <property type="term" value="F:endonuclease activity"/>
    <property type="evidence" value="ECO:0007669"/>
    <property type="project" value="UniProtKB-KW"/>
</dbReference>
<dbReference type="PANTHER" id="PTHR38039">
    <property type="entry name" value="TOXIN YOEB"/>
    <property type="match status" value="1"/>
</dbReference>
<evidence type="ECO:0000256" key="6">
    <source>
        <dbReference type="ARBA" id="ARBA00030388"/>
    </source>
</evidence>
<dbReference type="InterPro" id="IPR007712">
    <property type="entry name" value="RelE/ParE_toxin"/>
</dbReference>
<comment type="similarity">
    <text evidence="1">Belongs to the YoeB family.</text>
</comment>
<dbReference type="EMBL" id="SWBP01000005">
    <property type="protein sequence ID" value="TKB96341.1"/>
    <property type="molecule type" value="Genomic_DNA"/>
</dbReference>
<reference evidence="7 8" key="1">
    <citation type="submission" date="2019-04" db="EMBL/GenBank/DDBJ databases">
        <title>Pedobacter sp. AR-3-17 sp. nov., isolated from Arctic soil.</title>
        <authorList>
            <person name="Dahal R.H."/>
            <person name="Kim D.-U."/>
        </authorList>
    </citation>
    <scope>NUCLEOTIDE SEQUENCE [LARGE SCALE GENOMIC DNA]</scope>
    <source>
        <strain evidence="7 8">AR-3-17</strain>
    </source>
</reference>
<dbReference type="GO" id="GO:0016787">
    <property type="term" value="F:hydrolase activity"/>
    <property type="evidence" value="ECO:0007669"/>
    <property type="project" value="UniProtKB-KW"/>
</dbReference>
<dbReference type="AlphaFoldDB" id="A0A4U1BV51"/>
<dbReference type="GO" id="GO:0045892">
    <property type="term" value="P:negative regulation of DNA-templated transcription"/>
    <property type="evidence" value="ECO:0007669"/>
    <property type="project" value="TreeGrafter"/>
</dbReference>
<dbReference type="RefSeq" id="WP_136827210.1">
    <property type="nucleotide sequence ID" value="NZ_SWBP01000005.1"/>
</dbReference>
<keyword evidence="3" id="KW-0540">Nuclease</keyword>
<keyword evidence="5" id="KW-0378">Hydrolase</keyword>
<name>A0A4U1BV51_9SPHI</name>
<evidence type="ECO:0000313" key="8">
    <source>
        <dbReference type="Proteomes" id="UP000308181"/>
    </source>
</evidence>